<proteinExistence type="predicted"/>
<feature type="transmembrane region" description="Helical" evidence="2">
    <location>
        <begin position="413"/>
        <end position="434"/>
    </location>
</feature>
<feature type="region of interest" description="Disordered" evidence="1">
    <location>
        <begin position="171"/>
        <end position="409"/>
    </location>
</feature>
<dbReference type="Proteomes" id="UP000636579">
    <property type="component" value="Unassembled WGS sequence"/>
</dbReference>
<dbReference type="InterPro" id="IPR013783">
    <property type="entry name" value="Ig-like_fold"/>
</dbReference>
<dbReference type="PANTHER" id="PTHR34403">
    <property type="entry name" value="TOL-PAL SYSTEM PROTEIN TOLA"/>
    <property type="match status" value="1"/>
</dbReference>
<evidence type="ECO:0000313" key="3">
    <source>
        <dbReference type="EMBL" id="MBE1514446.1"/>
    </source>
</evidence>
<feature type="compositionally biased region" description="Low complexity" evidence="1">
    <location>
        <begin position="380"/>
        <end position="389"/>
    </location>
</feature>
<feature type="region of interest" description="Disordered" evidence="1">
    <location>
        <begin position="1"/>
        <end position="36"/>
    </location>
</feature>
<dbReference type="PANTHER" id="PTHR34403:SF14">
    <property type="entry name" value="OS05G0225800 PROTEIN"/>
    <property type="match status" value="1"/>
</dbReference>
<name>A0ABR9J623_9MICC</name>
<dbReference type="RefSeq" id="WP_192591194.1">
    <property type="nucleotide sequence ID" value="NZ_JADBEE010000001.1"/>
</dbReference>
<evidence type="ECO:0000313" key="4">
    <source>
        <dbReference type="Proteomes" id="UP000636579"/>
    </source>
</evidence>
<dbReference type="Pfam" id="PF13620">
    <property type="entry name" value="CarboxypepD_reg"/>
    <property type="match status" value="1"/>
</dbReference>
<sequence length="440" mass="45946">MTGSVVLEDDSPVPGATVNLTNDSGQELSSTQTAEDGTYSFPEVVASDGFTVSVEVPAGLAQAGTDSFPVDLTEDDAQVRDFVLGVPDETAAIEGAVVSDDVAVEEIEVLAQGQGDDIEVLTDEEGEYSFEELPLGEWTVSVEVDEDLVAVEPGQAEVVLSEPGQRVRLENFVASAATVEPEPSPEPEPEPSPEPEPEPSPEPEPEPSPEPEPEPSPEPEPEPSPEPEPEPSPEPEPEPSPEPEPEPSPEPEPEPSPEPEPEPSPEPEPEPSPEPEPEPSPEPEPEPSPEPEPEPSPEPEPEPSPEPEPEPSPEPEPEPSPEPEPEPSPEPEPEPSPEPEPEPSPEPSLDPAKIPAHEPSSASSAVGGLGSVASEEDSEAGSAESPDSSIGPETAQGSQDASASPLARTGSSALAPVILGVVLISVGVLTVTWIRRQSSY</sequence>
<organism evidence="3 4">
    <name type="scientific">Nesterenkonia halotolerans</name>
    <dbReference type="NCBI Taxonomy" id="225325"/>
    <lineage>
        <taxon>Bacteria</taxon>
        <taxon>Bacillati</taxon>
        <taxon>Actinomycetota</taxon>
        <taxon>Actinomycetes</taxon>
        <taxon>Micrococcales</taxon>
        <taxon>Micrococcaceae</taxon>
        <taxon>Nesterenkonia</taxon>
    </lineage>
</organism>
<dbReference type="SUPFAM" id="SSF49464">
    <property type="entry name" value="Carboxypeptidase regulatory domain-like"/>
    <property type="match status" value="1"/>
</dbReference>
<dbReference type="EMBL" id="JADBEE010000001">
    <property type="protein sequence ID" value="MBE1514446.1"/>
    <property type="molecule type" value="Genomic_DNA"/>
</dbReference>
<feature type="compositionally biased region" description="Polar residues" evidence="1">
    <location>
        <begin position="18"/>
        <end position="35"/>
    </location>
</feature>
<evidence type="ECO:0000256" key="2">
    <source>
        <dbReference type="SAM" id="Phobius"/>
    </source>
</evidence>
<keyword evidence="2" id="KW-0472">Membrane</keyword>
<comment type="caution">
    <text evidence="3">The sequence shown here is derived from an EMBL/GenBank/DDBJ whole genome shotgun (WGS) entry which is preliminary data.</text>
</comment>
<reference evidence="3 4" key="1">
    <citation type="submission" date="2020-10" db="EMBL/GenBank/DDBJ databases">
        <title>Sequencing the genomes of 1000 actinobacteria strains.</title>
        <authorList>
            <person name="Klenk H.-P."/>
        </authorList>
    </citation>
    <scope>NUCLEOTIDE SEQUENCE [LARGE SCALE GENOMIC DNA]</scope>
    <source>
        <strain evidence="3 4">DSM 15474</strain>
    </source>
</reference>
<accession>A0ABR9J623</accession>
<dbReference type="InterPro" id="IPR050972">
    <property type="entry name" value="SDr-like"/>
</dbReference>
<dbReference type="InterPro" id="IPR008969">
    <property type="entry name" value="CarboxyPept-like_regulatory"/>
</dbReference>
<protein>
    <recommendedName>
        <fullName evidence="5">Alpha-amylase</fullName>
    </recommendedName>
</protein>
<dbReference type="Gene3D" id="2.60.40.10">
    <property type="entry name" value="Immunoglobulins"/>
    <property type="match status" value="2"/>
</dbReference>
<keyword evidence="4" id="KW-1185">Reference proteome</keyword>
<keyword evidence="2" id="KW-0812">Transmembrane</keyword>
<keyword evidence="2" id="KW-1133">Transmembrane helix</keyword>
<feature type="compositionally biased region" description="Acidic residues" evidence="1">
    <location>
        <begin position="183"/>
        <end position="343"/>
    </location>
</feature>
<dbReference type="SUPFAM" id="SSF49478">
    <property type="entry name" value="Cna protein B-type domain"/>
    <property type="match status" value="1"/>
</dbReference>
<gene>
    <name evidence="3" type="ORF">H4W26_001201</name>
</gene>
<evidence type="ECO:0008006" key="5">
    <source>
        <dbReference type="Google" id="ProtNLM"/>
    </source>
</evidence>
<evidence type="ECO:0000256" key="1">
    <source>
        <dbReference type="SAM" id="MobiDB-lite"/>
    </source>
</evidence>